<dbReference type="InterPro" id="IPR045444">
    <property type="entry name" value="DUF6503"/>
</dbReference>
<sequence length="265" mass="30360">MKYLTILLLAMLMACQSNNQKDSPEEATQAEAIYEAPSHHSESLTKVMDTHGGYEQWSKMKSLSYMKGEESTITNLQNRKIRVESPKQTIGFDGENVWVSPDTIDASRARFYHNLYFYFYAMPFVVGDPGAFYEDVEPRELLGKTYNGIKISYGENIGDAPDDNYILWYDPETNKMEWLMYTVTYRSGEPSDTYKLIKYDQWREVNGLLLPTTIQWYQFKDDTVGVMSNEVVFESIELSSKEAPADSLFVMPEDAQIAPLNVGEG</sequence>
<feature type="signal peptide" evidence="1">
    <location>
        <begin position="1"/>
        <end position="19"/>
    </location>
</feature>
<protein>
    <recommendedName>
        <fullName evidence="4">Outer membrane lipoprotein-sorting protein</fullName>
    </recommendedName>
</protein>
<proteinExistence type="predicted"/>
<dbReference type="Pfam" id="PF20113">
    <property type="entry name" value="DUF6503"/>
    <property type="match status" value="1"/>
</dbReference>
<accession>A0A239EC85</accession>
<evidence type="ECO:0000313" key="3">
    <source>
        <dbReference type="Proteomes" id="UP000198393"/>
    </source>
</evidence>
<dbReference type="EMBL" id="FZPD01000001">
    <property type="protein sequence ID" value="SNS42217.1"/>
    <property type="molecule type" value="Genomic_DNA"/>
</dbReference>
<name>A0A239EC85_EKHLU</name>
<evidence type="ECO:0008006" key="4">
    <source>
        <dbReference type="Google" id="ProtNLM"/>
    </source>
</evidence>
<feature type="chain" id="PRO_5012963910" description="Outer membrane lipoprotein-sorting protein" evidence="1">
    <location>
        <begin position="20"/>
        <end position="265"/>
    </location>
</feature>
<reference evidence="2 3" key="1">
    <citation type="submission" date="2017-06" db="EMBL/GenBank/DDBJ databases">
        <authorList>
            <person name="Kim H.J."/>
            <person name="Triplett B.A."/>
        </authorList>
    </citation>
    <scope>NUCLEOTIDE SEQUENCE [LARGE SCALE GENOMIC DNA]</scope>
    <source>
        <strain evidence="2 3">DSM 19307</strain>
    </source>
</reference>
<dbReference type="RefSeq" id="WP_144017275.1">
    <property type="nucleotide sequence ID" value="NZ_FZPD01000001.1"/>
</dbReference>
<dbReference type="AlphaFoldDB" id="A0A239EC85"/>
<evidence type="ECO:0000313" key="2">
    <source>
        <dbReference type="EMBL" id="SNS42217.1"/>
    </source>
</evidence>
<evidence type="ECO:0000256" key="1">
    <source>
        <dbReference type="SAM" id="SignalP"/>
    </source>
</evidence>
<keyword evidence="1" id="KW-0732">Signal</keyword>
<gene>
    <name evidence="2" type="ORF">SAMN05421640_0073</name>
</gene>
<keyword evidence="3" id="KW-1185">Reference proteome</keyword>
<organism evidence="2 3">
    <name type="scientific">Ekhidna lutea</name>
    <dbReference type="NCBI Taxonomy" id="447679"/>
    <lineage>
        <taxon>Bacteria</taxon>
        <taxon>Pseudomonadati</taxon>
        <taxon>Bacteroidota</taxon>
        <taxon>Cytophagia</taxon>
        <taxon>Cytophagales</taxon>
        <taxon>Reichenbachiellaceae</taxon>
        <taxon>Ekhidna</taxon>
    </lineage>
</organism>
<dbReference type="Proteomes" id="UP000198393">
    <property type="component" value="Unassembled WGS sequence"/>
</dbReference>
<dbReference type="PROSITE" id="PS51257">
    <property type="entry name" value="PROKAR_LIPOPROTEIN"/>
    <property type="match status" value="1"/>
</dbReference>
<dbReference type="OrthoDB" id="282859at2"/>